<dbReference type="STRING" id="416450.A0A1V6QKJ1"/>
<evidence type="ECO:0000313" key="6">
    <source>
        <dbReference type="EMBL" id="OQD89477.1"/>
    </source>
</evidence>
<evidence type="ECO:0000256" key="5">
    <source>
        <dbReference type="ARBA" id="ARBA00023242"/>
    </source>
</evidence>
<keyword evidence="3" id="KW-0805">Transcription regulation</keyword>
<gene>
    <name evidence="6" type="ORF">PENANT_c002G04051</name>
</gene>
<accession>A0A1V6QKJ1</accession>
<evidence type="ECO:0008006" key="8">
    <source>
        <dbReference type="Google" id="ProtNLM"/>
    </source>
</evidence>
<reference evidence="7" key="1">
    <citation type="journal article" date="2017" name="Nat. Microbiol.">
        <title>Global analysis of biosynthetic gene clusters reveals vast potential of secondary metabolite production in Penicillium species.</title>
        <authorList>
            <person name="Nielsen J.C."/>
            <person name="Grijseels S."/>
            <person name="Prigent S."/>
            <person name="Ji B."/>
            <person name="Dainat J."/>
            <person name="Nielsen K.F."/>
            <person name="Frisvad J.C."/>
            <person name="Workman M."/>
            <person name="Nielsen J."/>
        </authorList>
    </citation>
    <scope>NUCLEOTIDE SEQUENCE [LARGE SCALE GENOMIC DNA]</scope>
    <source>
        <strain evidence="7">IBT 31811</strain>
    </source>
</reference>
<evidence type="ECO:0000256" key="2">
    <source>
        <dbReference type="ARBA" id="ARBA00022833"/>
    </source>
</evidence>
<evidence type="ECO:0000256" key="3">
    <source>
        <dbReference type="ARBA" id="ARBA00023015"/>
    </source>
</evidence>
<evidence type="ECO:0000256" key="4">
    <source>
        <dbReference type="ARBA" id="ARBA00023163"/>
    </source>
</evidence>
<keyword evidence="1" id="KW-0479">Metal-binding</keyword>
<evidence type="ECO:0000313" key="7">
    <source>
        <dbReference type="Proteomes" id="UP000191672"/>
    </source>
</evidence>
<organism evidence="6 7">
    <name type="scientific">Penicillium antarcticum</name>
    <dbReference type="NCBI Taxonomy" id="416450"/>
    <lineage>
        <taxon>Eukaryota</taxon>
        <taxon>Fungi</taxon>
        <taxon>Dikarya</taxon>
        <taxon>Ascomycota</taxon>
        <taxon>Pezizomycotina</taxon>
        <taxon>Eurotiomycetes</taxon>
        <taxon>Eurotiomycetidae</taxon>
        <taxon>Eurotiales</taxon>
        <taxon>Aspergillaceae</taxon>
        <taxon>Penicillium</taxon>
    </lineage>
</organism>
<evidence type="ECO:0000256" key="1">
    <source>
        <dbReference type="ARBA" id="ARBA00022723"/>
    </source>
</evidence>
<dbReference type="PANTHER" id="PTHR47660:SF3">
    <property type="entry name" value="FINGER DOMAIN PROTEIN, PUTATIVE (AFU_ORTHOLOGUE AFUA_4G03310)-RELATED"/>
    <property type="match status" value="1"/>
</dbReference>
<dbReference type="PANTHER" id="PTHR47660">
    <property type="entry name" value="TRANSCRIPTION FACTOR WITH C2H2 AND ZN(2)-CYS(6) DNA BINDING DOMAIN (EUROFUNG)-RELATED-RELATED"/>
    <property type="match status" value="1"/>
</dbReference>
<dbReference type="Proteomes" id="UP000191672">
    <property type="component" value="Unassembled WGS sequence"/>
</dbReference>
<dbReference type="EMBL" id="MDYN01000002">
    <property type="protein sequence ID" value="OQD89477.1"/>
    <property type="molecule type" value="Genomic_DNA"/>
</dbReference>
<name>A0A1V6QKJ1_9EURO</name>
<dbReference type="AlphaFoldDB" id="A0A1V6QKJ1"/>
<dbReference type="GO" id="GO:0046872">
    <property type="term" value="F:metal ion binding"/>
    <property type="evidence" value="ECO:0007669"/>
    <property type="project" value="UniProtKB-KW"/>
</dbReference>
<keyword evidence="2" id="KW-0862">Zinc</keyword>
<proteinExistence type="predicted"/>
<comment type="caution">
    <text evidence="6">The sequence shown here is derived from an EMBL/GenBank/DDBJ whole genome shotgun (WGS) entry which is preliminary data.</text>
</comment>
<protein>
    <recommendedName>
        <fullName evidence="8">Transcription factor domain-containing protein</fullName>
    </recommendedName>
</protein>
<keyword evidence="4" id="KW-0804">Transcription</keyword>
<sequence length="323" mass="37779">MENHSELIELPIAPPADWNKPDLDFENQDLIPMPTADDIATRWTRPYLTMSTESAPKDLMPFTIDSIKRHLKFTISKLNSYVAPHYIHYGQLSSGIKEPLVKCFRLVRLLNHAKEDVHAIQREIHQEMKNIYDQGPQPGEMDRLCTFQVYLTYMIALYLSPFDIYAMSQHEEGEFESHVRLQEIACICARTGITSEAEESNTRPTWESWILTSAKRRTLFTMYLFTNIYNWKKGIPNYVAEELRGAFVPDGTALWRRHDRTAWEQEYNAHLLRWSDGKLAISELWRDAETGSATRRDRVDRWLEKADEFGRELFSICAQIHGY</sequence>
<keyword evidence="7" id="KW-1185">Reference proteome</keyword>
<keyword evidence="5" id="KW-0539">Nucleus</keyword>